<protein>
    <recommendedName>
        <fullName evidence="3">Rho-binding antiterminator</fullName>
    </recommendedName>
</protein>
<keyword evidence="2" id="KW-1185">Reference proteome</keyword>
<proteinExistence type="predicted"/>
<name>A0A6I4TSR9_9SPHN</name>
<dbReference type="Proteomes" id="UP000469430">
    <property type="component" value="Unassembled WGS sequence"/>
</dbReference>
<comment type="caution">
    <text evidence="1">The sequence shown here is derived from an EMBL/GenBank/DDBJ whole genome shotgun (WGS) entry which is preliminary data.</text>
</comment>
<organism evidence="1 2">
    <name type="scientific">Croceibacterium xixiisoli</name>
    <dbReference type="NCBI Taxonomy" id="1476466"/>
    <lineage>
        <taxon>Bacteria</taxon>
        <taxon>Pseudomonadati</taxon>
        <taxon>Pseudomonadota</taxon>
        <taxon>Alphaproteobacteria</taxon>
        <taxon>Sphingomonadales</taxon>
        <taxon>Erythrobacteraceae</taxon>
        <taxon>Croceibacterium</taxon>
    </lineage>
</organism>
<reference evidence="1 2" key="1">
    <citation type="submission" date="2019-12" db="EMBL/GenBank/DDBJ databases">
        <title>Genomic-based taxomic classification of the family Erythrobacteraceae.</title>
        <authorList>
            <person name="Xu L."/>
        </authorList>
    </citation>
    <scope>NUCLEOTIDE SEQUENCE [LARGE SCALE GENOMIC DNA]</scope>
    <source>
        <strain evidence="1 2">S36</strain>
    </source>
</reference>
<dbReference type="EMBL" id="WTYJ01000001">
    <property type="protein sequence ID" value="MXO98924.1"/>
    <property type="molecule type" value="Genomic_DNA"/>
</dbReference>
<accession>A0A6I4TSR9</accession>
<evidence type="ECO:0008006" key="3">
    <source>
        <dbReference type="Google" id="ProtNLM"/>
    </source>
</evidence>
<dbReference type="RefSeq" id="WP_161390515.1">
    <property type="nucleotide sequence ID" value="NZ_JBHSCP010000001.1"/>
</dbReference>
<evidence type="ECO:0000313" key="1">
    <source>
        <dbReference type="EMBL" id="MXO98924.1"/>
    </source>
</evidence>
<gene>
    <name evidence="1" type="ORF">GRI97_07980</name>
</gene>
<evidence type="ECO:0000313" key="2">
    <source>
        <dbReference type="Proteomes" id="UP000469430"/>
    </source>
</evidence>
<dbReference type="AlphaFoldDB" id="A0A6I4TSR9"/>
<sequence>MNGSDIVLRDKIITLAAENREVTLQLVSGDAIKVTQASYSEAHGDLLDCRTSDGHDAIVRIEAVVAVVISTFDQH</sequence>